<organism evidence="1">
    <name type="scientific">bioreactor metagenome</name>
    <dbReference type="NCBI Taxonomy" id="1076179"/>
    <lineage>
        <taxon>unclassified sequences</taxon>
        <taxon>metagenomes</taxon>
        <taxon>ecological metagenomes</taxon>
    </lineage>
</organism>
<reference evidence="1" key="1">
    <citation type="submission" date="2019-08" db="EMBL/GenBank/DDBJ databases">
        <authorList>
            <person name="Kucharzyk K."/>
            <person name="Murdoch R.W."/>
            <person name="Higgins S."/>
            <person name="Loffler F."/>
        </authorList>
    </citation>
    <scope>NUCLEOTIDE SEQUENCE</scope>
</reference>
<name>A0A645C4Y5_9ZZZZ</name>
<dbReference type="InterPro" id="IPR003735">
    <property type="entry name" value="Metal_Tscrpt_repr"/>
</dbReference>
<dbReference type="GO" id="GO:0003677">
    <property type="term" value="F:DNA binding"/>
    <property type="evidence" value="ECO:0007669"/>
    <property type="project" value="InterPro"/>
</dbReference>
<dbReference type="GO" id="GO:0006355">
    <property type="term" value="P:regulation of DNA-templated transcription"/>
    <property type="evidence" value="ECO:0007669"/>
    <property type="project" value="InterPro"/>
</dbReference>
<dbReference type="PANTHER" id="PTHR33677">
    <property type="entry name" value="TRANSCRIPTIONAL REPRESSOR FRMR-RELATED"/>
    <property type="match status" value="1"/>
</dbReference>
<gene>
    <name evidence="1" type="ORF">SDC9_119678</name>
</gene>
<sequence length="92" mass="10158">MHSSHTGSKSEVLSRLKNARGHIAGIERMVEEGQPCPNILIQLSAVRASIEKIGIYILENNAVDCLCGDLGEKPVDKKKVEEIVKQMLTFLK</sequence>
<dbReference type="GO" id="GO:0046872">
    <property type="term" value="F:metal ion binding"/>
    <property type="evidence" value="ECO:0007669"/>
    <property type="project" value="InterPro"/>
</dbReference>
<proteinExistence type="predicted"/>
<evidence type="ECO:0008006" key="2">
    <source>
        <dbReference type="Google" id="ProtNLM"/>
    </source>
</evidence>
<protein>
    <recommendedName>
        <fullName evidence="2">Copper-sensing transcriptional repressor CsoR</fullName>
    </recommendedName>
</protein>
<dbReference type="Gene3D" id="1.20.58.1000">
    <property type="entry name" value="Metal-sensitive repressor, helix protomer"/>
    <property type="match status" value="1"/>
</dbReference>
<accession>A0A645C4Y5</accession>
<dbReference type="InterPro" id="IPR038390">
    <property type="entry name" value="Metal_Tscrpt_repr_sf"/>
</dbReference>
<evidence type="ECO:0000313" key="1">
    <source>
        <dbReference type="EMBL" id="MPM72702.1"/>
    </source>
</evidence>
<dbReference type="Pfam" id="PF02583">
    <property type="entry name" value="Trns_repr_metal"/>
    <property type="match status" value="1"/>
</dbReference>
<comment type="caution">
    <text evidence="1">The sequence shown here is derived from an EMBL/GenBank/DDBJ whole genome shotgun (WGS) entry which is preliminary data.</text>
</comment>
<dbReference type="CDD" id="cd10148">
    <property type="entry name" value="CsoR-like_DUF156"/>
    <property type="match status" value="1"/>
</dbReference>
<dbReference type="EMBL" id="VSSQ01024906">
    <property type="protein sequence ID" value="MPM72702.1"/>
    <property type="molecule type" value="Genomic_DNA"/>
</dbReference>
<dbReference type="AlphaFoldDB" id="A0A645C4Y5"/>